<dbReference type="EMBL" id="LAZR01039197">
    <property type="protein sequence ID" value="KKL17600.1"/>
    <property type="molecule type" value="Genomic_DNA"/>
</dbReference>
<proteinExistence type="predicted"/>
<reference evidence="1" key="1">
    <citation type="journal article" date="2015" name="Nature">
        <title>Complex archaea that bridge the gap between prokaryotes and eukaryotes.</title>
        <authorList>
            <person name="Spang A."/>
            <person name="Saw J.H."/>
            <person name="Jorgensen S.L."/>
            <person name="Zaremba-Niedzwiedzka K."/>
            <person name="Martijn J."/>
            <person name="Lind A.E."/>
            <person name="van Eijk R."/>
            <person name="Schleper C."/>
            <person name="Guy L."/>
            <person name="Ettema T.J."/>
        </authorList>
    </citation>
    <scope>NUCLEOTIDE SEQUENCE</scope>
</reference>
<comment type="caution">
    <text evidence="1">The sequence shown here is derived from an EMBL/GenBank/DDBJ whole genome shotgun (WGS) entry which is preliminary data.</text>
</comment>
<protein>
    <submittedName>
        <fullName evidence="1">Uncharacterized protein</fullName>
    </submittedName>
</protein>
<dbReference type="AlphaFoldDB" id="A0A0F9B7H0"/>
<name>A0A0F9B7H0_9ZZZZ</name>
<evidence type="ECO:0000313" key="1">
    <source>
        <dbReference type="EMBL" id="KKL17600.1"/>
    </source>
</evidence>
<accession>A0A0F9B7H0</accession>
<organism evidence="1">
    <name type="scientific">marine sediment metagenome</name>
    <dbReference type="NCBI Taxonomy" id="412755"/>
    <lineage>
        <taxon>unclassified sequences</taxon>
        <taxon>metagenomes</taxon>
        <taxon>ecological metagenomes</taxon>
    </lineage>
</organism>
<gene>
    <name evidence="1" type="ORF">LCGC14_2483960</name>
</gene>
<sequence length="85" mass="10130">MAMKTIYKLMYWSTEKQGDREEAFGQDDFDMTDHPPGHPMENTEMSRVYQSLYDDPEIYKIEIWQFFAGFDRSAWMGPTESEKTD</sequence>